<evidence type="ECO:0000256" key="2">
    <source>
        <dbReference type="ARBA" id="ARBA00005420"/>
    </source>
</evidence>
<dbReference type="PANTHER" id="PTHR12317">
    <property type="entry name" value="DIACYLGLYCEROL O-ACYLTRANSFERASE"/>
    <property type="match status" value="1"/>
</dbReference>
<reference evidence="12 13" key="1">
    <citation type="journal article" date="2019" name="Commun. Biol.">
        <title>The bagworm genome reveals a unique fibroin gene that provides high tensile strength.</title>
        <authorList>
            <person name="Kono N."/>
            <person name="Nakamura H."/>
            <person name="Ohtoshi R."/>
            <person name="Tomita M."/>
            <person name="Numata K."/>
            <person name="Arakawa K."/>
        </authorList>
    </citation>
    <scope>NUCLEOTIDE SEQUENCE [LARGE SCALE GENOMIC DNA]</scope>
</reference>
<protein>
    <recommendedName>
        <fullName evidence="11">Acyltransferase</fullName>
        <ecNumber evidence="11">2.3.1.-</ecNumber>
    </recommendedName>
</protein>
<keyword evidence="10 12" id="KW-0012">Acyltransferase</keyword>
<keyword evidence="4 11" id="KW-0808">Transferase</keyword>
<proteinExistence type="inferred from homology"/>
<evidence type="ECO:0000256" key="1">
    <source>
        <dbReference type="ARBA" id="ARBA00004477"/>
    </source>
</evidence>
<evidence type="ECO:0000256" key="10">
    <source>
        <dbReference type="ARBA" id="ARBA00023315"/>
    </source>
</evidence>
<gene>
    <name evidence="12" type="primary">mogat2-a</name>
    <name evidence="12" type="ORF">EVAR_85699_1</name>
</gene>
<evidence type="ECO:0000256" key="11">
    <source>
        <dbReference type="RuleBase" id="RU367023"/>
    </source>
</evidence>
<evidence type="ECO:0000256" key="4">
    <source>
        <dbReference type="ARBA" id="ARBA00022679"/>
    </source>
</evidence>
<evidence type="ECO:0000313" key="13">
    <source>
        <dbReference type="Proteomes" id="UP000299102"/>
    </source>
</evidence>
<dbReference type="EC" id="2.3.1.-" evidence="11"/>
<organism evidence="12 13">
    <name type="scientific">Eumeta variegata</name>
    <name type="common">Bagworm moth</name>
    <name type="synonym">Eumeta japonica</name>
    <dbReference type="NCBI Taxonomy" id="151549"/>
    <lineage>
        <taxon>Eukaryota</taxon>
        <taxon>Metazoa</taxon>
        <taxon>Ecdysozoa</taxon>
        <taxon>Arthropoda</taxon>
        <taxon>Hexapoda</taxon>
        <taxon>Insecta</taxon>
        <taxon>Pterygota</taxon>
        <taxon>Neoptera</taxon>
        <taxon>Endopterygota</taxon>
        <taxon>Lepidoptera</taxon>
        <taxon>Glossata</taxon>
        <taxon>Ditrysia</taxon>
        <taxon>Tineoidea</taxon>
        <taxon>Psychidae</taxon>
        <taxon>Oiketicinae</taxon>
        <taxon>Eumeta</taxon>
    </lineage>
</organism>
<dbReference type="GO" id="GO:0019432">
    <property type="term" value="P:triglyceride biosynthetic process"/>
    <property type="evidence" value="ECO:0007669"/>
    <property type="project" value="TreeGrafter"/>
</dbReference>
<dbReference type="PANTHER" id="PTHR12317:SF79">
    <property type="entry name" value="ACYLTRANSFERASE"/>
    <property type="match status" value="1"/>
</dbReference>
<sequence length="429" mass="48781">MPPAVDDQVILVPSSSELVTDETMVTKRSDFVKKRCMKVNVKRRSQIFSILNRDFVVLYNINDKGVLSHCRGMNNLPIFTKLAHSGLRVYRKGLLEIEEWLIPRIVRLFQAASAVSFVLMFSFLGFICIYSVIILLYSRYWYAILVYLWWAMTDTGVWYGSERRFEWVRNWHWWSLFRDYYPISLVKTADLDPSRNYLLACHPHGILPAGCFCAFATNALKFNEHYPGLKCNMATLIINFSVPFLRDLFLAMGLCPVSIQSLTGLLNPKKNKGRCVAILIGGAAETLETHPGTHKIILSKRKGFVRIAIMTGSPLVPVYSFGEVDTMPQLHNPPGSALRRFQEWFRELTGVSPVLTLGNGMKKNLGIVPLRVPIHVVVGAPIEVKQNPEPTPEEVDALHARYQHELVKLFDAHKHKYAANPENARLVVI</sequence>
<dbReference type="Pfam" id="PF03982">
    <property type="entry name" value="DAGAT"/>
    <property type="match status" value="1"/>
</dbReference>
<evidence type="ECO:0000256" key="6">
    <source>
        <dbReference type="ARBA" id="ARBA00022824"/>
    </source>
</evidence>
<feature type="transmembrane region" description="Helical" evidence="11">
    <location>
        <begin position="111"/>
        <end position="134"/>
    </location>
</feature>
<accession>A0A4C1WD39</accession>
<keyword evidence="3" id="KW-0444">Lipid biosynthesis</keyword>
<keyword evidence="7 11" id="KW-1133">Transmembrane helix</keyword>
<dbReference type="GO" id="GO:0004144">
    <property type="term" value="F:diacylglycerol O-acyltransferase activity"/>
    <property type="evidence" value="ECO:0007669"/>
    <property type="project" value="TreeGrafter"/>
</dbReference>
<name>A0A4C1WD39_EUMVA</name>
<comment type="subcellular location">
    <subcellularLocation>
        <location evidence="1 11">Endoplasmic reticulum membrane</location>
        <topology evidence="1 11">Multi-pass membrane protein</topology>
    </subcellularLocation>
</comment>
<evidence type="ECO:0000256" key="7">
    <source>
        <dbReference type="ARBA" id="ARBA00022989"/>
    </source>
</evidence>
<evidence type="ECO:0000256" key="8">
    <source>
        <dbReference type="ARBA" id="ARBA00023098"/>
    </source>
</evidence>
<keyword evidence="8" id="KW-0443">Lipid metabolism</keyword>
<dbReference type="OrthoDB" id="264532at2759"/>
<comment type="caution">
    <text evidence="12">The sequence shown here is derived from an EMBL/GenBank/DDBJ whole genome shotgun (WGS) entry which is preliminary data.</text>
</comment>
<feature type="transmembrane region" description="Helical" evidence="11">
    <location>
        <begin position="140"/>
        <end position="159"/>
    </location>
</feature>
<keyword evidence="5 11" id="KW-0812">Transmembrane</keyword>
<evidence type="ECO:0000256" key="5">
    <source>
        <dbReference type="ARBA" id="ARBA00022692"/>
    </source>
</evidence>
<evidence type="ECO:0000313" key="12">
    <source>
        <dbReference type="EMBL" id="GBP48084.1"/>
    </source>
</evidence>
<dbReference type="InterPro" id="IPR007130">
    <property type="entry name" value="DAGAT"/>
</dbReference>
<evidence type="ECO:0000256" key="9">
    <source>
        <dbReference type="ARBA" id="ARBA00023136"/>
    </source>
</evidence>
<dbReference type="GO" id="GO:0005789">
    <property type="term" value="C:endoplasmic reticulum membrane"/>
    <property type="evidence" value="ECO:0007669"/>
    <property type="project" value="UniProtKB-SubCell"/>
</dbReference>
<keyword evidence="9 11" id="KW-0472">Membrane</keyword>
<dbReference type="STRING" id="151549.A0A4C1WD39"/>
<dbReference type="EMBL" id="BGZK01000516">
    <property type="protein sequence ID" value="GBP48084.1"/>
    <property type="molecule type" value="Genomic_DNA"/>
</dbReference>
<evidence type="ECO:0000256" key="3">
    <source>
        <dbReference type="ARBA" id="ARBA00022516"/>
    </source>
</evidence>
<comment type="similarity">
    <text evidence="2 11">Belongs to the diacylglycerol acyltransferase family.</text>
</comment>
<dbReference type="AlphaFoldDB" id="A0A4C1WD39"/>
<keyword evidence="13" id="KW-1185">Reference proteome</keyword>
<keyword evidence="6 11" id="KW-0256">Endoplasmic reticulum</keyword>
<dbReference type="CDD" id="cd07987">
    <property type="entry name" value="LPLAT_MGAT-like"/>
    <property type="match status" value="1"/>
</dbReference>
<dbReference type="Proteomes" id="UP000299102">
    <property type="component" value="Unassembled WGS sequence"/>
</dbReference>